<evidence type="ECO:0000313" key="3">
    <source>
        <dbReference type="Proteomes" id="UP001497623"/>
    </source>
</evidence>
<feature type="region of interest" description="Disordered" evidence="1">
    <location>
        <begin position="1"/>
        <end position="50"/>
    </location>
</feature>
<dbReference type="Proteomes" id="UP001497623">
    <property type="component" value="Unassembled WGS sequence"/>
</dbReference>
<keyword evidence="3" id="KW-1185">Reference proteome</keyword>
<accession>A0AAV2SR74</accession>
<dbReference type="AlphaFoldDB" id="A0AAV2SR74"/>
<organism evidence="2 3">
    <name type="scientific">Meganyctiphanes norvegica</name>
    <name type="common">Northern krill</name>
    <name type="synonym">Thysanopoda norvegica</name>
    <dbReference type="NCBI Taxonomy" id="48144"/>
    <lineage>
        <taxon>Eukaryota</taxon>
        <taxon>Metazoa</taxon>
        <taxon>Ecdysozoa</taxon>
        <taxon>Arthropoda</taxon>
        <taxon>Crustacea</taxon>
        <taxon>Multicrustacea</taxon>
        <taxon>Malacostraca</taxon>
        <taxon>Eumalacostraca</taxon>
        <taxon>Eucarida</taxon>
        <taxon>Euphausiacea</taxon>
        <taxon>Euphausiidae</taxon>
        <taxon>Meganyctiphanes</taxon>
    </lineage>
</organism>
<protein>
    <submittedName>
        <fullName evidence="2">Uncharacterized protein</fullName>
    </submittedName>
</protein>
<sequence length="119" mass="13482">MMTETEALEGLLEQPESSKKRHRSSRSSQAPKKKSRTGQTSSPAPPYKDDLVLRVHLKDLDDESVAPSSEDMAYIRKKGEEAILKELDFRPQIPPPIMCRGFIKFVCADKKHWSGLKTL</sequence>
<dbReference type="EMBL" id="CAXKWB010110646">
    <property type="protein sequence ID" value="CAL4232540.1"/>
    <property type="molecule type" value="Genomic_DNA"/>
</dbReference>
<proteinExistence type="predicted"/>
<reference evidence="2 3" key="1">
    <citation type="submission" date="2024-05" db="EMBL/GenBank/DDBJ databases">
        <authorList>
            <person name="Wallberg A."/>
        </authorList>
    </citation>
    <scope>NUCLEOTIDE SEQUENCE [LARGE SCALE GENOMIC DNA]</scope>
</reference>
<evidence type="ECO:0000256" key="1">
    <source>
        <dbReference type="SAM" id="MobiDB-lite"/>
    </source>
</evidence>
<evidence type="ECO:0000313" key="2">
    <source>
        <dbReference type="EMBL" id="CAL4232540.1"/>
    </source>
</evidence>
<name>A0AAV2SR74_MEGNR</name>
<gene>
    <name evidence="2" type="ORF">MNOR_LOCUS39877</name>
</gene>
<comment type="caution">
    <text evidence="2">The sequence shown here is derived from an EMBL/GenBank/DDBJ whole genome shotgun (WGS) entry which is preliminary data.</text>
</comment>
<feature type="compositionally biased region" description="Basic residues" evidence="1">
    <location>
        <begin position="19"/>
        <end position="36"/>
    </location>
</feature>